<feature type="transmembrane region" description="Helical" evidence="7">
    <location>
        <begin position="175"/>
        <end position="194"/>
    </location>
</feature>
<feature type="transmembrane region" description="Helical" evidence="7">
    <location>
        <begin position="147"/>
        <end position="169"/>
    </location>
</feature>
<keyword evidence="4 7" id="KW-0812">Transmembrane</keyword>
<protein>
    <submittedName>
        <fullName evidence="9">MFS transporter</fullName>
    </submittedName>
</protein>
<sequence>MATKLLKEKLVPKTIFSGFVLKLLFIMFFVEFVKGALIITFLPIYLDDVLKVGALVIGWTLAVQYLGDNLLRTPIGWLIDQIGYRACMLTGVLSTFASVAIIATTSSYFWIIVACALLGMGTAPLWPCVITGTTEIAGEKQRGTIMGVVYMAWLSGVGLGPFVITFFIGNDHYQSAFRLLIGIMIAVVIVAFLLPGMEKHLQSKEAEKAKMQKNAAHVGLKRPGNRFQRAQQYLNEVRKSLTMSPLMFPAMFFQTFALGLLTPVLTLYATKILALSGEQYRYFLLAGGLVTVLFMVPVGKLVDRWGTKWFLHIGFLLSSLVLLGFTYTRSMPMLYTLVVLLGASYALLIPAWNALIAAAIPPEKRGAVWGFFLTIEGLGTTIGPVVSGKIWDDISYHAPFLASGSVLFVLFFVHIYISQKNKGVLQHE</sequence>
<accession>A0A6B8RMB5</accession>
<dbReference type="InterPro" id="IPR050171">
    <property type="entry name" value="MFS_Transporters"/>
</dbReference>
<dbReference type="PANTHER" id="PTHR23517:SF3">
    <property type="entry name" value="INTEGRAL MEMBRANE TRANSPORT PROTEIN"/>
    <property type="match status" value="1"/>
</dbReference>
<feature type="transmembrane region" description="Helical" evidence="7">
    <location>
        <begin position="52"/>
        <end position="71"/>
    </location>
</feature>
<proteinExistence type="predicted"/>
<dbReference type="OrthoDB" id="9815817at2"/>
<dbReference type="AlphaFoldDB" id="A0A6B8RMB5"/>
<feature type="transmembrane region" description="Helical" evidence="7">
    <location>
        <begin position="108"/>
        <end position="126"/>
    </location>
</feature>
<keyword evidence="5 7" id="KW-1133">Transmembrane helix</keyword>
<keyword evidence="3" id="KW-1003">Cell membrane</keyword>
<keyword evidence="6 7" id="KW-0472">Membrane</keyword>
<evidence type="ECO:0000256" key="2">
    <source>
        <dbReference type="ARBA" id="ARBA00022448"/>
    </source>
</evidence>
<organism evidence="9 10">
    <name type="scientific">Paenibacillus psychroresistens</name>
    <dbReference type="NCBI Taxonomy" id="1778678"/>
    <lineage>
        <taxon>Bacteria</taxon>
        <taxon>Bacillati</taxon>
        <taxon>Bacillota</taxon>
        <taxon>Bacilli</taxon>
        <taxon>Bacillales</taxon>
        <taxon>Paenibacillaceae</taxon>
        <taxon>Paenibacillus</taxon>
    </lineage>
</organism>
<dbReference type="InterPro" id="IPR011701">
    <property type="entry name" value="MFS"/>
</dbReference>
<dbReference type="Proteomes" id="UP000426246">
    <property type="component" value="Chromosome"/>
</dbReference>
<feature type="transmembrane region" description="Helical" evidence="7">
    <location>
        <begin position="398"/>
        <end position="417"/>
    </location>
</feature>
<feature type="transmembrane region" description="Helical" evidence="7">
    <location>
        <begin position="83"/>
        <end position="102"/>
    </location>
</feature>
<feature type="transmembrane region" description="Helical" evidence="7">
    <location>
        <begin position="282"/>
        <end position="302"/>
    </location>
</feature>
<feature type="transmembrane region" description="Helical" evidence="7">
    <location>
        <begin position="333"/>
        <end position="355"/>
    </location>
</feature>
<reference evidence="10" key="1">
    <citation type="submission" date="2018-11" db="EMBL/GenBank/DDBJ databases">
        <title>Complete genome sequence of Paenibacillus sp. ML311-T8.</title>
        <authorList>
            <person name="Nam Y.-D."/>
            <person name="Kang J."/>
            <person name="Chung W.-H."/>
            <person name="Park Y.S."/>
        </authorList>
    </citation>
    <scope>NUCLEOTIDE SEQUENCE [LARGE SCALE GENOMIC DNA]</scope>
    <source>
        <strain evidence="10">ML311-T8</strain>
    </source>
</reference>
<feature type="transmembrane region" description="Helical" evidence="7">
    <location>
        <begin position="246"/>
        <end position="270"/>
    </location>
</feature>
<dbReference type="PANTHER" id="PTHR23517">
    <property type="entry name" value="RESISTANCE PROTEIN MDTM, PUTATIVE-RELATED-RELATED"/>
    <property type="match status" value="1"/>
</dbReference>
<evidence type="ECO:0000256" key="5">
    <source>
        <dbReference type="ARBA" id="ARBA00022989"/>
    </source>
</evidence>
<evidence type="ECO:0000256" key="6">
    <source>
        <dbReference type="ARBA" id="ARBA00023136"/>
    </source>
</evidence>
<dbReference type="PROSITE" id="PS50850">
    <property type="entry name" value="MFS"/>
    <property type="match status" value="1"/>
</dbReference>
<evidence type="ECO:0000256" key="1">
    <source>
        <dbReference type="ARBA" id="ARBA00004651"/>
    </source>
</evidence>
<keyword evidence="2" id="KW-0813">Transport</keyword>
<feature type="transmembrane region" description="Helical" evidence="7">
    <location>
        <begin position="21"/>
        <end position="46"/>
    </location>
</feature>
<dbReference type="CDD" id="cd17325">
    <property type="entry name" value="MFS_MdtG_SLC18_like"/>
    <property type="match status" value="1"/>
</dbReference>
<evidence type="ECO:0000259" key="8">
    <source>
        <dbReference type="PROSITE" id="PS50850"/>
    </source>
</evidence>
<dbReference type="Gene3D" id="1.20.1250.20">
    <property type="entry name" value="MFS general substrate transporter like domains"/>
    <property type="match status" value="2"/>
</dbReference>
<evidence type="ECO:0000256" key="3">
    <source>
        <dbReference type="ARBA" id="ARBA00022475"/>
    </source>
</evidence>
<comment type="subcellular location">
    <subcellularLocation>
        <location evidence="1">Cell membrane</location>
        <topology evidence="1">Multi-pass membrane protein</topology>
    </subcellularLocation>
</comment>
<evidence type="ECO:0000313" key="9">
    <source>
        <dbReference type="EMBL" id="QGQ96997.1"/>
    </source>
</evidence>
<dbReference type="InterPro" id="IPR020846">
    <property type="entry name" value="MFS_dom"/>
</dbReference>
<keyword evidence="10" id="KW-1185">Reference proteome</keyword>
<dbReference type="KEGG" id="ppsc:EHS13_19945"/>
<dbReference type="EMBL" id="CP034235">
    <property type="protein sequence ID" value="QGQ96997.1"/>
    <property type="molecule type" value="Genomic_DNA"/>
</dbReference>
<evidence type="ECO:0000313" key="10">
    <source>
        <dbReference type="Proteomes" id="UP000426246"/>
    </source>
</evidence>
<feature type="transmembrane region" description="Helical" evidence="7">
    <location>
        <begin position="309"/>
        <end position="327"/>
    </location>
</feature>
<dbReference type="Pfam" id="PF07690">
    <property type="entry name" value="MFS_1"/>
    <property type="match status" value="2"/>
</dbReference>
<dbReference type="RefSeq" id="WP_155702095.1">
    <property type="nucleotide sequence ID" value="NZ_CP034235.1"/>
</dbReference>
<feature type="domain" description="Major facilitator superfamily (MFS) profile" evidence="8">
    <location>
        <begin position="20"/>
        <end position="422"/>
    </location>
</feature>
<evidence type="ECO:0000256" key="7">
    <source>
        <dbReference type="SAM" id="Phobius"/>
    </source>
</evidence>
<feature type="transmembrane region" description="Helical" evidence="7">
    <location>
        <begin position="367"/>
        <end position="386"/>
    </location>
</feature>
<name>A0A6B8RMB5_9BACL</name>
<dbReference type="GO" id="GO:0022857">
    <property type="term" value="F:transmembrane transporter activity"/>
    <property type="evidence" value="ECO:0007669"/>
    <property type="project" value="InterPro"/>
</dbReference>
<dbReference type="GO" id="GO:0005886">
    <property type="term" value="C:plasma membrane"/>
    <property type="evidence" value="ECO:0007669"/>
    <property type="project" value="UniProtKB-SubCell"/>
</dbReference>
<dbReference type="InterPro" id="IPR036259">
    <property type="entry name" value="MFS_trans_sf"/>
</dbReference>
<dbReference type="SUPFAM" id="SSF103473">
    <property type="entry name" value="MFS general substrate transporter"/>
    <property type="match status" value="1"/>
</dbReference>
<gene>
    <name evidence="9" type="ORF">EHS13_19945</name>
</gene>
<evidence type="ECO:0000256" key="4">
    <source>
        <dbReference type="ARBA" id="ARBA00022692"/>
    </source>
</evidence>